<sequence>MMKNIALIVISLILVNCNKDSEEPFLNEEPVIKTLQAISVDATGATFRGELVQKGEAKINAYGFVWSLWDFEEPNVNTSNKITFESDVSTGIFEARIDSLLASGFEYKIKTFASYGTKTIYGNTVSFMSKGSEKSIWSKELSNLNLPGVHVPYGFSDKENGYVLFQDTKTYKYNPNEKVFHQIASFPNPDGSSGTKFTAVHLNDSNYILNDIDTNLYELNENTWSVLSVAPFNYEGFGGYYHGYSNANNILILSSYKSFNYAPETDQWYSKSSLSAEGFSVGGTNLDGIAYIMTSRKKIYSYNSVDDTWDYVTEYPGVLKSNIIGFSYSNKIYFGFSYLNHEETPWIDQTFWSFDLTKRSWTQIAPLPKELSTRGTMFFFILKNKLFIGHGVSKYYDLYALDFTKL</sequence>
<dbReference type="Gene3D" id="2.120.10.80">
    <property type="entry name" value="Kelch-type beta propeller"/>
    <property type="match status" value="1"/>
</dbReference>
<accession>A0ABW3R797</accession>
<name>A0ABW3R797_9FLAO</name>
<protein>
    <recommendedName>
        <fullName evidence="3">Galactose oxidase</fullName>
    </recommendedName>
</protein>
<dbReference type="RefSeq" id="WP_311934963.1">
    <property type="nucleotide sequence ID" value="NZ_JAVSCK010000001.1"/>
</dbReference>
<dbReference type="EMBL" id="JBHTLJ010000001">
    <property type="protein sequence ID" value="MFD1160832.1"/>
    <property type="molecule type" value="Genomic_DNA"/>
</dbReference>
<dbReference type="Proteomes" id="UP001597163">
    <property type="component" value="Unassembled WGS sequence"/>
</dbReference>
<evidence type="ECO:0008006" key="3">
    <source>
        <dbReference type="Google" id="ProtNLM"/>
    </source>
</evidence>
<keyword evidence="2" id="KW-1185">Reference proteome</keyword>
<reference evidence="2" key="1">
    <citation type="journal article" date="2019" name="Int. J. Syst. Evol. Microbiol.">
        <title>The Global Catalogue of Microorganisms (GCM) 10K type strain sequencing project: providing services to taxonomists for standard genome sequencing and annotation.</title>
        <authorList>
            <consortium name="The Broad Institute Genomics Platform"/>
            <consortium name="The Broad Institute Genome Sequencing Center for Infectious Disease"/>
            <person name="Wu L."/>
            <person name="Ma J."/>
        </authorList>
    </citation>
    <scope>NUCLEOTIDE SEQUENCE [LARGE SCALE GENOMIC DNA]</scope>
    <source>
        <strain evidence="2">CCUG 63246</strain>
    </source>
</reference>
<dbReference type="InterPro" id="IPR015915">
    <property type="entry name" value="Kelch-typ_b-propeller"/>
</dbReference>
<gene>
    <name evidence="1" type="ORF">ACFQ2E_00290</name>
</gene>
<proteinExistence type="predicted"/>
<comment type="caution">
    <text evidence="1">The sequence shown here is derived from an EMBL/GenBank/DDBJ whole genome shotgun (WGS) entry which is preliminary data.</text>
</comment>
<evidence type="ECO:0000313" key="2">
    <source>
        <dbReference type="Proteomes" id="UP001597163"/>
    </source>
</evidence>
<dbReference type="SUPFAM" id="SSF117281">
    <property type="entry name" value="Kelch motif"/>
    <property type="match status" value="1"/>
</dbReference>
<evidence type="ECO:0000313" key="1">
    <source>
        <dbReference type="EMBL" id="MFD1160832.1"/>
    </source>
</evidence>
<organism evidence="1 2">
    <name type="scientific">Hwangdonia seohaensis</name>
    <dbReference type="NCBI Taxonomy" id="1240727"/>
    <lineage>
        <taxon>Bacteria</taxon>
        <taxon>Pseudomonadati</taxon>
        <taxon>Bacteroidota</taxon>
        <taxon>Flavobacteriia</taxon>
        <taxon>Flavobacteriales</taxon>
        <taxon>Flavobacteriaceae</taxon>
        <taxon>Hwangdonia</taxon>
    </lineage>
</organism>